<accession>A0ABR2C3I8</accession>
<protein>
    <submittedName>
        <fullName evidence="1">Uncharacterized protein</fullName>
    </submittedName>
</protein>
<organism evidence="1 2">
    <name type="scientific">Hibiscus sabdariffa</name>
    <name type="common">roselle</name>
    <dbReference type="NCBI Taxonomy" id="183260"/>
    <lineage>
        <taxon>Eukaryota</taxon>
        <taxon>Viridiplantae</taxon>
        <taxon>Streptophyta</taxon>
        <taxon>Embryophyta</taxon>
        <taxon>Tracheophyta</taxon>
        <taxon>Spermatophyta</taxon>
        <taxon>Magnoliopsida</taxon>
        <taxon>eudicotyledons</taxon>
        <taxon>Gunneridae</taxon>
        <taxon>Pentapetalae</taxon>
        <taxon>rosids</taxon>
        <taxon>malvids</taxon>
        <taxon>Malvales</taxon>
        <taxon>Malvaceae</taxon>
        <taxon>Malvoideae</taxon>
        <taxon>Hibiscus</taxon>
    </lineage>
</organism>
<sequence length="72" mass="7916">MYPQTQQIVFTSRTDDSTGLQCKACSSFSLLDQTQESGRGSVEPNGRIALARWARGLPGVGSTHQLSRVRFE</sequence>
<comment type="caution">
    <text evidence="1">The sequence shown here is derived from an EMBL/GenBank/DDBJ whole genome shotgun (WGS) entry which is preliminary data.</text>
</comment>
<dbReference type="EMBL" id="JBBPBM010000068">
    <property type="protein sequence ID" value="KAK8513930.1"/>
    <property type="molecule type" value="Genomic_DNA"/>
</dbReference>
<gene>
    <name evidence="1" type="ORF">V6N12_037296</name>
</gene>
<proteinExistence type="predicted"/>
<name>A0ABR2C3I8_9ROSI</name>
<keyword evidence="2" id="KW-1185">Reference proteome</keyword>
<dbReference type="Proteomes" id="UP001472677">
    <property type="component" value="Unassembled WGS sequence"/>
</dbReference>
<evidence type="ECO:0000313" key="1">
    <source>
        <dbReference type="EMBL" id="KAK8513930.1"/>
    </source>
</evidence>
<evidence type="ECO:0000313" key="2">
    <source>
        <dbReference type="Proteomes" id="UP001472677"/>
    </source>
</evidence>
<reference evidence="1 2" key="1">
    <citation type="journal article" date="2024" name="G3 (Bethesda)">
        <title>Genome assembly of Hibiscus sabdariffa L. provides insights into metabolisms of medicinal natural products.</title>
        <authorList>
            <person name="Kim T."/>
        </authorList>
    </citation>
    <scope>NUCLEOTIDE SEQUENCE [LARGE SCALE GENOMIC DNA]</scope>
    <source>
        <strain evidence="1">TK-2024</strain>
        <tissue evidence="1">Old leaves</tissue>
    </source>
</reference>